<comment type="caution">
    <text evidence="1">The sequence shown here is derived from an EMBL/GenBank/DDBJ whole genome shotgun (WGS) entry which is preliminary data.</text>
</comment>
<sequence length="59" mass="6950">MLNIAVGNPGSAVKRIEYRNFPVLEQVGFINPIEVVPRYLYYIYRPLHAYLRVGDFFIF</sequence>
<dbReference type="AlphaFoldDB" id="A0A1S9S739"/>
<dbReference type="Proteomes" id="UP000190906">
    <property type="component" value="Unassembled WGS sequence"/>
</dbReference>
<proteinExistence type="predicted"/>
<gene>
    <name evidence="1" type="ORF">BW897_00205</name>
</gene>
<accession>A0A1S9S739</accession>
<evidence type="ECO:0000313" key="1">
    <source>
        <dbReference type="EMBL" id="OOR14512.1"/>
    </source>
</evidence>
<protein>
    <submittedName>
        <fullName evidence="1">Uncharacterized protein</fullName>
    </submittedName>
</protein>
<evidence type="ECO:0000313" key="2">
    <source>
        <dbReference type="Proteomes" id="UP000190906"/>
    </source>
</evidence>
<organism evidence="1 2">
    <name type="scientific">Bacillus cereus</name>
    <dbReference type="NCBI Taxonomy" id="1396"/>
    <lineage>
        <taxon>Bacteria</taxon>
        <taxon>Bacillati</taxon>
        <taxon>Bacillota</taxon>
        <taxon>Bacilli</taxon>
        <taxon>Bacillales</taxon>
        <taxon>Bacillaceae</taxon>
        <taxon>Bacillus</taxon>
        <taxon>Bacillus cereus group</taxon>
    </lineage>
</organism>
<reference evidence="1 2" key="1">
    <citation type="submission" date="2017-01" db="EMBL/GenBank/DDBJ databases">
        <title>Bacillus cereus isolates.</title>
        <authorList>
            <person name="Beno S.M."/>
        </authorList>
    </citation>
    <scope>NUCLEOTIDE SEQUENCE [LARGE SCALE GENOMIC DNA]</scope>
    <source>
        <strain evidence="1 2">FSL H8-0485</strain>
    </source>
</reference>
<name>A0A1S9S739_BACCE</name>
<dbReference type="EMBL" id="MUAJ01000001">
    <property type="protein sequence ID" value="OOR14512.1"/>
    <property type="molecule type" value="Genomic_DNA"/>
</dbReference>